<dbReference type="EMBL" id="KZ149894">
    <property type="protein sequence ID" value="PZC78903.1"/>
    <property type="molecule type" value="Genomic_DNA"/>
</dbReference>
<organism evidence="1 2">
    <name type="scientific">Helicoverpa armigera</name>
    <name type="common">Cotton bollworm</name>
    <name type="synonym">Heliothis armigera</name>
    <dbReference type="NCBI Taxonomy" id="29058"/>
    <lineage>
        <taxon>Eukaryota</taxon>
        <taxon>Metazoa</taxon>
        <taxon>Ecdysozoa</taxon>
        <taxon>Arthropoda</taxon>
        <taxon>Hexapoda</taxon>
        <taxon>Insecta</taxon>
        <taxon>Pterygota</taxon>
        <taxon>Neoptera</taxon>
        <taxon>Endopterygota</taxon>
        <taxon>Lepidoptera</taxon>
        <taxon>Glossata</taxon>
        <taxon>Ditrysia</taxon>
        <taxon>Noctuoidea</taxon>
        <taxon>Noctuidae</taxon>
        <taxon>Heliothinae</taxon>
        <taxon>Helicoverpa</taxon>
    </lineage>
</organism>
<name>A0A2W1C409_HELAM</name>
<dbReference type="OrthoDB" id="7317647at2759"/>
<evidence type="ECO:0000313" key="2">
    <source>
        <dbReference type="Proteomes" id="UP000249218"/>
    </source>
</evidence>
<sequence length="102" mass="12003">MLCAKRDWDKTISYITVNELILTKLDNLVHNHPMETLSEDAKDMINSIKLSYHAHEKTLSLITERIEIEKVKYQISLISDTEKAQREMQKQQEMQNVLSEIE</sequence>
<keyword evidence="2" id="KW-1185">Reference proteome</keyword>
<reference evidence="1 2" key="1">
    <citation type="journal article" date="2017" name="BMC Biol.">
        <title>Genomic innovations, transcriptional plasticity and gene loss underlying the evolution and divergence of two highly polyphagous and invasive Helicoverpa pest species.</title>
        <authorList>
            <person name="Pearce S.L."/>
            <person name="Clarke D.F."/>
            <person name="East P.D."/>
            <person name="Elfekih S."/>
            <person name="Gordon K.H."/>
            <person name="Jermiin L.S."/>
            <person name="McGaughran A."/>
            <person name="Oakeshott J.G."/>
            <person name="Papanikolaou A."/>
            <person name="Perera O.P."/>
            <person name="Rane R.V."/>
            <person name="Richards S."/>
            <person name="Tay W.T."/>
            <person name="Walsh T.K."/>
            <person name="Anderson A."/>
            <person name="Anderson C.J."/>
            <person name="Asgari S."/>
            <person name="Board P.G."/>
            <person name="Bretschneider A."/>
            <person name="Campbell P.M."/>
            <person name="Chertemps T."/>
            <person name="Christeller J.T."/>
            <person name="Coppin C.W."/>
            <person name="Downes S.J."/>
            <person name="Duan G."/>
            <person name="Farnsworth C.A."/>
            <person name="Good R.T."/>
            <person name="Han L.B."/>
            <person name="Han Y.C."/>
            <person name="Hatje K."/>
            <person name="Horne I."/>
            <person name="Huang Y.P."/>
            <person name="Hughes D.S."/>
            <person name="Jacquin-Joly E."/>
            <person name="James W."/>
            <person name="Jhangiani S."/>
            <person name="Kollmar M."/>
            <person name="Kuwar S.S."/>
            <person name="Li S."/>
            <person name="Liu N.Y."/>
            <person name="Maibeche M.T."/>
            <person name="Miller J.R."/>
            <person name="Montagne N."/>
            <person name="Perry T."/>
            <person name="Qu J."/>
            <person name="Song S.V."/>
            <person name="Sutton G.G."/>
            <person name="Vogel H."/>
            <person name="Walenz B.P."/>
            <person name="Xu W."/>
            <person name="Zhang H.J."/>
            <person name="Zou Z."/>
            <person name="Batterham P."/>
            <person name="Edwards O.R."/>
            <person name="Feyereisen R."/>
            <person name="Gibbs R.A."/>
            <person name="Heckel D.G."/>
            <person name="McGrath A."/>
            <person name="Robin C."/>
            <person name="Scherer S.E."/>
            <person name="Worley K.C."/>
            <person name="Wu Y.D."/>
        </authorList>
    </citation>
    <scope>NUCLEOTIDE SEQUENCE [LARGE SCALE GENOMIC DNA]</scope>
    <source>
        <strain evidence="1">Harm_GR_Male_#8</strain>
        <tissue evidence="1">Whole organism</tissue>
    </source>
</reference>
<proteinExistence type="predicted"/>
<evidence type="ECO:0000313" key="1">
    <source>
        <dbReference type="EMBL" id="PZC78903.1"/>
    </source>
</evidence>
<dbReference type="AlphaFoldDB" id="A0A2W1C409"/>
<dbReference type="Proteomes" id="UP000249218">
    <property type="component" value="Unassembled WGS sequence"/>
</dbReference>
<protein>
    <submittedName>
        <fullName evidence="1">Uncharacterized protein</fullName>
    </submittedName>
</protein>
<gene>
    <name evidence="1" type="primary">HaOG217097</name>
    <name evidence="1" type="ORF">B5X24_HaOG217097</name>
</gene>
<accession>A0A2W1C409</accession>